<gene>
    <name evidence="2" type="ordered locus">Pcal_0094</name>
</gene>
<dbReference type="KEGG" id="pcl:Pcal_0094"/>
<accession>A3MSB6</accession>
<dbReference type="Proteomes" id="UP000001431">
    <property type="component" value="Chromosome"/>
</dbReference>
<name>A3MSB6_PYRCJ</name>
<reference evidence="2" key="1">
    <citation type="submission" date="2007-02" db="EMBL/GenBank/DDBJ databases">
        <title>Complete sequence of Pyrobaculum calidifontis JCM 11548.</title>
        <authorList>
            <consortium name="US DOE Joint Genome Institute"/>
            <person name="Copeland A."/>
            <person name="Lucas S."/>
            <person name="Lapidus A."/>
            <person name="Barry K."/>
            <person name="Glavina del Rio T."/>
            <person name="Dalin E."/>
            <person name="Tice H."/>
            <person name="Pitluck S."/>
            <person name="Chain P."/>
            <person name="Malfatti S."/>
            <person name="Shin M."/>
            <person name="Vergez L."/>
            <person name="Schmutz J."/>
            <person name="Larimer F."/>
            <person name="Land M."/>
            <person name="Hauser L."/>
            <person name="Kyrpides N."/>
            <person name="Mikhailova N."/>
            <person name="Cozen A.E."/>
            <person name="Fitz-Gibbon S.T."/>
            <person name="House C.H."/>
            <person name="Saltikov C."/>
            <person name="Lowe T.M."/>
            <person name="Richardson P."/>
        </authorList>
    </citation>
    <scope>NUCLEOTIDE SEQUENCE [LARGE SCALE GENOMIC DNA]</scope>
    <source>
        <strain evidence="2">JCM 11548</strain>
    </source>
</reference>
<organism evidence="2 3">
    <name type="scientific">Pyrobaculum calidifontis (strain DSM 21063 / JCM 11548 / VA1)</name>
    <dbReference type="NCBI Taxonomy" id="410359"/>
    <lineage>
        <taxon>Archaea</taxon>
        <taxon>Thermoproteota</taxon>
        <taxon>Thermoprotei</taxon>
        <taxon>Thermoproteales</taxon>
        <taxon>Thermoproteaceae</taxon>
        <taxon>Pyrobaculum</taxon>
    </lineage>
</organism>
<evidence type="ECO:0000313" key="2">
    <source>
        <dbReference type="EMBL" id="ABO07533.1"/>
    </source>
</evidence>
<dbReference type="AlphaFoldDB" id="A3MSB6"/>
<keyword evidence="1" id="KW-0472">Membrane</keyword>
<sequence length="117" mass="12893">MARRGSGRITWGDVRRGIVWFFVTIFFAAFTWFIVTAFFNYYYTLNVTQYVVNFLDRLVGQGLALNYTCSASPCRIDLGPGDKVLNFTVENPTSSPLVVLLRGEGGAVATAAVHGSN</sequence>
<evidence type="ECO:0000313" key="3">
    <source>
        <dbReference type="Proteomes" id="UP000001431"/>
    </source>
</evidence>
<dbReference type="HOGENOM" id="CLU_2079506_0_0_2"/>
<protein>
    <submittedName>
        <fullName evidence="2">Uncharacterized protein</fullName>
    </submittedName>
</protein>
<feature type="transmembrane region" description="Helical" evidence="1">
    <location>
        <begin position="20"/>
        <end position="43"/>
    </location>
</feature>
<keyword evidence="1" id="KW-1133">Transmembrane helix</keyword>
<keyword evidence="3" id="KW-1185">Reference proteome</keyword>
<evidence type="ECO:0000256" key="1">
    <source>
        <dbReference type="SAM" id="Phobius"/>
    </source>
</evidence>
<dbReference type="STRING" id="410359.Pcal_0094"/>
<proteinExistence type="predicted"/>
<dbReference type="EMBL" id="CP000561">
    <property type="protein sequence ID" value="ABO07533.1"/>
    <property type="molecule type" value="Genomic_DNA"/>
</dbReference>
<dbReference type="GeneID" id="4909616"/>
<dbReference type="RefSeq" id="WP_011848790.1">
    <property type="nucleotide sequence ID" value="NC_009073.1"/>
</dbReference>
<keyword evidence="1" id="KW-0812">Transmembrane</keyword>